<reference evidence="3 4" key="1">
    <citation type="submission" date="2018-09" db="EMBL/GenBank/DDBJ databases">
        <title>Complete genome sequence of Euzebya sp. DY32-46 isolated from seawater of Pacific Ocean.</title>
        <authorList>
            <person name="Xu L."/>
            <person name="Wu Y.-H."/>
            <person name="Xu X.-W."/>
        </authorList>
    </citation>
    <scope>NUCLEOTIDE SEQUENCE [LARGE SCALE GENOMIC DNA]</scope>
    <source>
        <strain evidence="3 4">DY32-46</strain>
    </source>
</reference>
<evidence type="ECO:0000256" key="1">
    <source>
        <dbReference type="SAM" id="Phobius"/>
    </source>
</evidence>
<evidence type="ECO:0000313" key="3">
    <source>
        <dbReference type="EMBL" id="AXV06025.1"/>
    </source>
</evidence>
<keyword evidence="1" id="KW-0812">Transmembrane</keyword>
<keyword evidence="1" id="KW-1133">Transmembrane helix</keyword>
<feature type="transmembrane region" description="Helical" evidence="1">
    <location>
        <begin position="53"/>
        <end position="72"/>
    </location>
</feature>
<evidence type="ECO:0000313" key="4">
    <source>
        <dbReference type="Proteomes" id="UP000264006"/>
    </source>
</evidence>
<keyword evidence="4" id="KW-1185">Reference proteome</keyword>
<name>A0A346XUX8_9ACTN</name>
<feature type="transmembrane region" description="Helical" evidence="1">
    <location>
        <begin position="84"/>
        <end position="108"/>
    </location>
</feature>
<feature type="transmembrane region" description="Helical" evidence="1">
    <location>
        <begin position="29"/>
        <end position="47"/>
    </location>
</feature>
<gene>
    <name evidence="3" type="ORF">DVS28_a1326</name>
</gene>
<accession>A0A346XUX8</accession>
<feature type="transmembrane region" description="Helical" evidence="1">
    <location>
        <begin position="178"/>
        <end position="195"/>
    </location>
</feature>
<dbReference type="RefSeq" id="WP_164710016.1">
    <property type="nucleotide sequence ID" value="NZ_CP031165.1"/>
</dbReference>
<feature type="transmembrane region" description="Helical" evidence="1">
    <location>
        <begin position="223"/>
        <end position="240"/>
    </location>
</feature>
<feature type="transmembrane region" description="Helical" evidence="1">
    <location>
        <begin position="134"/>
        <end position="157"/>
    </location>
</feature>
<keyword evidence="1" id="KW-0472">Membrane</keyword>
<dbReference type="InterPro" id="IPR003675">
    <property type="entry name" value="Rce1/LyrA-like_dom"/>
</dbReference>
<organism evidence="3 4">
    <name type="scientific">Euzebya pacifica</name>
    <dbReference type="NCBI Taxonomy" id="1608957"/>
    <lineage>
        <taxon>Bacteria</taxon>
        <taxon>Bacillati</taxon>
        <taxon>Actinomycetota</taxon>
        <taxon>Nitriliruptoria</taxon>
        <taxon>Euzebyales</taxon>
    </lineage>
</organism>
<dbReference type="AlphaFoldDB" id="A0A346XUX8"/>
<dbReference type="KEGG" id="euz:DVS28_a1326"/>
<dbReference type="GO" id="GO:0004175">
    <property type="term" value="F:endopeptidase activity"/>
    <property type="evidence" value="ECO:0007669"/>
    <property type="project" value="UniProtKB-ARBA"/>
</dbReference>
<sequence>MSIERSQQLDPRADPELDRQVVRKLDRQGVRLAVAFVGLSVIWGLAFNLTGLPFFPVVVAGGVVTGLTGFWVRRANDEPEPSFALTWPVAGLAVVVALVHFAVGHLLFGLASRVLPAFTETALEVYQRTGTLPVWGQLLLGGVLTAGLEEVFWRGAFTTMVADRVRPHLPDGLGRKRQGFALVVVSTAGYALFHVATLKLALIAAAALGGLVWGSLLLVTRSVGATIIAHVLWTCLMILFPPT</sequence>
<protein>
    <recommendedName>
        <fullName evidence="2">CAAX prenyl protease 2/Lysostaphin resistance protein A-like domain-containing protein</fullName>
    </recommendedName>
</protein>
<proteinExistence type="predicted"/>
<dbReference type="GO" id="GO:0080120">
    <property type="term" value="P:CAAX-box protein maturation"/>
    <property type="evidence" value="ECO:0007669"/>
    <property type="project" value="UniProtKB-ARBA"/>
</dbReference>
<evidence type="ECO:0000259" key="2">
    <source>
        <dbReference type="Pfam" id="PF02517"/>
    </source>
</evidence>
<dbReference type="Proteomes" id="UP000264006">
    <property type="component" value="Chromosome"/>
</dbReference>
<dbReference type="Pfam" id="PF02517">
    <property type="entry name" value="Rce1-like"/>
    <property type="match status" value="1"/>
</dbReference>
<dbReference type="EMBL" id="CP031165">
    <property type="protein sequence ID" value="AXV06025.1"/>
    <property type="molecule type" value="Genomic_DNA"/>
</dbReference>
<feature type="domain" description="CAAX prenyl protease 2/Lysostaphin resistance protein A-like" evidence="2">
    <location>
        <begin position="134"/>
        <end position="235"/>
    </location>
</feature>